<feature type="transmembrane region" description="Helical" evidence="2">
    <location>
        <begin position="655"/>
        <end position="681"/>
    </location>
</feature>
<gene>
    <name evidence="3" type="ORF">BU23DRAFT_103929</name>
</gene>
<proteinExistence type="predicted"/>
<dbReference type="Proteomes" id="UP000800036">
    <property type="component" value="Unassembled WGS sequence"/>
</dbReference>
<evidence type="ECO:0000313" key="4">
    <source>
        <dbReference type="Proteomes" id="UP000800036"/>
    </source>
</evidence>
<keyword evidence="2" id="KW-0812">Transmembrane</keyword>
<reference evidence="3" key="1">
    <citation type="journal article" date="2020" name="Stud. Mycol.">
        <title>101 Dothideomycetes genomes: a test case for predicting lifestyles and emergence of pathogens.</title>
        <authorList>
            <person name="Haridas S."/>
            <person name="Albert R."/>
            <person name="Binder M."/>
            <person name="Bloem J."/>
            <person name="Labutti K."/>
            <person name="Salamov A."/>
            <person name="Andreopoulos B."/>
            <person name="Baker S."/>
            <person name="Barry K."/>
            <person name="Bills G."/>
            <person name="Bluhm B."/>
            <person name="Cannon C."/>
            <person name="Castanera R."/>
            <person name="Culley D."/>
            <person name="Daum C."/>
            <person name="Ezra D."/>
            <person name="Gonzalez J."/>
            <person name="Henrissat B."/>
            <person name="Kuo A."/>
            <person name="Liang C."/>
            <person name="Lipzen A."/>
            <person name="Lutzoni F."/>
            <person name="Magnuson J."/>
            <person name="Mondo S."/>
            <person name="Nolan M."/>
            <person name="Ohm R."/>
            <person name="Pangilinan J."/>
            <person name="Park H.-J."/>
            <person name="Ramirez L."/>
            <person name="Alfaro M."/>
            <person name="Sun H."/>
            <person name="Tritt A."/>
            <person name="Yoshinaga Y."/>
            <person name="Zwiers L.-H."/>
            <person name="Turgeon B."/>
            <person name="Goodwin S."/>
            <person name="Spatafora J."/>
            <person name="Crous P."/>
            <person name="Grigoriev I."/>
        </authorList>
    </citation>
    <scope>NUCLEOTIDE SEQUENCE</scope>
    <source>
        <strain evidence="3">CBS 107.79</strain>
    </source>
</reference>
<evidence type="ECO:0000313" key="3">
    <source>
        <dbReference type="EMBL" id="KAF1979716.1"/>
    </source>
</evidence>
<feature type="region of interest" description="Disordered" evidence="1">
    <location>
        <begin position="732"/>
        <end position="755"/>
    </location>
</feature>
<feature type="region of interest" description="Disordered" evidence="1">
    <location>
        <begin position="28"/>
        <end position="84"/>
    </location>
</feature>
<dbReference type="OrthoDB" id="10251809at2759"/>
<dbReference type="AlphaFoldDB" id="A0A6A5VXU6"/>
<keyword evidence="2" id="KW-0472">Membrane</keyword>
<evidence type="ECO:0000256" key="1">
    <source>
        <dbReference type="SAM" id="MobiDB-lite"/>
    </source>
</evidence>
<feature type="compositionally biased region" description="Basic and acidic residues" evidence="1">
    <location>
        <begin position="60"/>
        <end position="76"/>
    </location>
</feature>
<keyword evidence="4" id="KW-1185">Reference proteome</keyword>
<keyword evidence="2" id="KW-1133">Transmembrane helix</keyword>
<dbReference type="Pfam" id="PF24681">
    <property type="entry name" value="Kelch_KLHDC2_KLHL20_DRC7"/>
    <property type="match status" value="1"/>
</dbReference>
<dbReference type="InterPro" id="IPR015915">
    <property type="entry name" value="Kelch-typ_b-propeller"/>
</dbReference>
<dbReference type="SUPFAM" id="SSF117281">
    <property type="entry name" value="Kelch motif"/>
    <property type="match status" value="1"/>
</dbReference>
<feature type="region of interest" description="Disordered" evidence="1">
    <location>
        <begin position="602"/>
        <end position="621"/>
    </location>
</feature>
<accession>A0A6A5VXU6</accession>
<feature type="compositionally biased region" description="Polar residues" evidence="1">
    <location>
        <begin position="734"/>
        <end position="755"/>
    </location>
</feature>
<dbReference type="PANTHER" id="PTHR23244">
    <property type="entry name" value="KELCH REPEAT DOMAIN"/>
    <property type="match status" value="1"/>
</dbReference>
<evidence type="ECO:0000256" key="2">
    <source>
        <dbReference type="SAM" id="Phobius"/>
    </source>
</evidence>
<organism evidence="3 4">
    <name type="scientific">Bimuria novae-zelandiae CBS 107.79</name>
    <dbReference type="NCBI Taxonomy" id="1447943"/>
    <lineage>
        <taxon>Eukaryota</taxon>
        <taxon>Fungi</taxon>
        <taxon>Dikarya</taxon>
        <taxon>Ascomycota</taxon>
        <taxon>Pezizomycotina</taxon>
        <taxon>Dothideomycetes</taxon>
        <taxon>Pleosporomycetidae</taxon>
        <taxon>Pleosporales</taxon>
        <taxon>Massarineae</taxon>
        <taxon>Didymosphaeriaceae</taxon>
        <taxon>Bimuria</taxon>
    </lineage>
</organism>
<feature type="compositionally biased region" description="Basic residues" evidence="1">
    <location>
        <begin position="46"/>
        <end position="59"/>
    </location>
</feature>
<sequence>MESTHARLAFEAPARRKSVFMEVGLMDEEDMQRQRSPAPNILKPTKSTHTRPTKTVRFRSKNDVFEEQDASAHHNEDDEWETDTDLEDDASFPRIQSRQSTLSHKVYRLGMLAVALALMLPILQISSTASIGVCGGVIPRTSIEPTVSRLDRRQDSTQVCRRWAGQSAVVNGTLYMYGFRTSNDSQQQSNTWTNDFLSLDLTKSWQISNPSLTSLSQPSGPPAISLGYLWNSHTSLWLYGGEFSEDPEAKPSANSIWEYKIADKEWVEHKDPKGSGGDNAEPAGQSIQRAAEGSGFSVPNLGRGWYFGGHQDFLTTEGWSNQVERIYLKSLLEFTMPGYSNEAVDDLKDGKTAGEDGVFRNITEGGLQNSGSFPERADGVIVYVPGFGAEGTLIGVTGGDNDTFAQMNVIDVYDIANSTWYKQSTSGKTPKYRVNPCAVVAAAADGSSYNMYMFGGQSLQPAGDQEQYDDMWILSIPSFTWIEVDQDTSKSSIPPARAGHSCHIWDSQMIVVGGYVGKELGCDSPGIYAFNTSSLAWSDQFTALTGDRATKAFDGKQEDDGNPLAQQANQRGFDHKAGLEGSYGYKVPAKVQEVIGGKETGGATLTAPVQTPTEGPFKSGTPQTYTVTGPDGAIITQTVSSANGNNNGDSNANRIGAIVGGVLAGVFFLVAAYFAFCAWIYRKQVRIWKEHAAMVTARSNAEKNGGAGAGLMSSHIASSGKNSTERAQREGLYTSGSGTASAIRTSNERTGTSYTGAAGVGGGVDALGRRNSDASSVDDLLEGQEPAFWGTRGVLLNPRRSLRVINRD</sequence>
<dbReference type="Gene3D" id="2.120.10.80">
    <property type="entry name" value="Kelch-type beta propeller"/>
    <property type="match status" value="2"/>
</dbReference>
<protein>
    <submittedName>
        <fullName evidence="3">Kelch repeat protein-like protein</fullName>
    </submittedName>
</protein>
<name>A0A6A5VXU6_9PLEO</name>
<dbReference type="PANTHER" id="PTHR23244:SF441">
    <property type="entry name" value="KELCH REPEAT PROTEIN"/>
    <property type="match status" value="1"/>
</dbReference>
<dbReference type="EMBL" id="ML976657">
    <property type="protein sequence ID" value="KAF1979716.1"/>
    <property type="molecule type" value="Genomic_DNA"/>
</dbReference>